<comment type="caution">
    <text evidence="2">The sequence shown here is derived from an EMBL/GenBank/DDBJ whole genome shotgun (WGS) entry which is preliminary data.</text>
</comment>
<gene>
    <name evidence="2" type="ORF">EDS130_LOCUS41321</name>
</gene>
<protein>
    <recommendedName>
        <fullName evidence="1">Sialidase domain-containing protein</fullName>
    </recommendedName>
</protein>
<organism evidence="2 3">
    <name type="scientific">Adineta ricciae</name>
    <name type="common">Rotifer</name>
    <dbReference type="NCBI Taxonomy" id="249248"/>
    <lineage>
        <taxon>Eukaryota</taxon>
        <taxon>Metazoa</taxon>
        <taxon>Spiralia</taxon>
        <taxon>Gnathifera</taxon>
        <taxon>Rotifera</taxon>
        <taxon>Eurotatoria</taxon>
        <taxon>Bdelloidea</taxon>
        <taxon>Adinetida</taxon>
        <taxon>Adinetidae</taxon>
        <taxon>Adineta</taxon>
    </lineage>
</organism>
<dbReference type="OrthoDB" id="504663at2759"/>
<feature type="domain" description="Sialidase" evidence="1">
    <location>
        <begin position="15"/>
        <end position="287"/>
    </location>
</feature>
<evidence type="ECO:0000259" key="1">
    <source>
        <dbReference type="Pfam" id="PF13088"/>
    </source>
</evidence>
<dbReference type="Gene3D" id="2.120.10.10">
    <property type="match status" value="1"/>
</dbReference>
<evidence type="ECO:0000313" key="2">
    <source>
        <dbReference type="EMBL" id="CAF1479141.1"/>
    </source>
</evidence>
<dbReference type="AlphaFoldDB" id="A0A815RT36"/>
<dbReference type="PANTHER" id="PTHR43752">
    <property type="entry name" value="BNR/ASP-BOX REPEAT FAMILY PROTEIN"/>
    <property type="match status" value="1"/>
</dbReference>
<reference evidence="2" key="1">
    <citation type="submission" date="2021-02" db="EMBL/GenBank/DDBJ databases">
        <authorList>
            <person name="Nowell W R."/>
        </authorList>
    </citation>
    <scope>NUCLEOTIDE SEQUENCE</scope>
</reference>
<name>A0A815RT36_ADIRI</name>
<dbReference type="PANTHER" id="PTHR43752:SF2">
    <property type="entry name" value="BNR_ASP-BOX REPEAT FAMILY PROTEIN"/>
    <property type="match status" value="1"/>
</dbReference>
<dbReference type="Proteomes" id="UP000663852">
    <property type="component" value="Unassembled WGS sequence"/>
</dbReference>
<accession>A0A815RT36</accession>
<dbReference type="InterPro" id="IPR036278">
    <property type="entry name" value="Sialidase_sf"/>
</dbReference>
<dbReference type="EMBL" id="CAJNOJ010000538">
    <property type="protein sequence ID" value="CAF1479141.1"/>
    <property type="molecule type" value="Genomic_DNA"/>
</dbReference>
<evidence type="ECO:0000313" key="3">
    <source>
        <dbReference type="Proteomes" id="UP000663852"/>
    </source>
</evidence>
<dbReference type="Pfam" id="PF13088">
    <property type="entry name" value="BNR_2"/>
    <property type="match status" value="1"/>
</dbReference>
<dbReference type="CDD" id="cd15482">
    <property type="entry name" value="Sialidase_non-viral"/>
    <property type="match status" value="1"/>
</dbReference>
<proteinExistence type="predicted"/>
<dbReference type="SUPFAM" id="SSF50939">
    <property type="entry name" value="Sialidases"/>
    <property type="match status" value="1"/>
</dbReference>
<dbReference type="InterPro" id="IPR011040">
    <property type="entry name" value="Sialidase"/>
</dbReference>
<sequence length="321" mass="36803">MSNHASFVEEMSPSGTLAVAWFSGGEQQPNCSIAVSLLAFGSQQFTAGVVVSERANYSNQNPVLYWDNQTQILHLYHTQQLGHLKENYAQMWHLHSKDQGSKWSSPEIFYSTLGVWDRNRVIPTFDKEGLIFPCYNSTLNHTDDYSFIFRRSSSTSKLVPINMTESDYLVQPSIVRLDNSKNLRAFLRDKRFQWIYYSDSNDDGLTWTIPKATVLPNNDAAIQAYALKSGAIIMAFNNLNGTARSPLTVALSYDNGMTWPHRRDVQIHDDDNSTFIGDYSYPSILQTTWTASDDNDIHLVYSYNRQTIKYVRFNENWVKQQ</sequence>